<name>A0A6G1EQQ9_9ORYZ</name>
<dbReference type="AlphaFoldDB" id="A0A6G1EQQ9"/>
<proteinExistence type="predicted"/>
<dbReference type="Proteomes" id="UP000479710">
    <property type="component" value="Unassembled WGS sequence"/>
</dbReference>
<evidence type="ECO:0000313" key="1">
    <source>
        <dbReference type="EMBL" id="KAF0926925.1"/>
    </source>
</evidence>
<dbReference type="EMBL" id="SPHZ02000003">
    <property type="protein sequence ID" value="KAF0926925.1"/>
    <property type="molecule type" value="Genomic_DNA"/>
</dbReference>
<comment type="caution">
    <text evidence="1">The sequence shown here is derived from an EMBL/GenBank/DDBJ whole genome shotgun (WGS) entry which is preliminary data.</text>
</comment>
<organism evidence="1 2">
    <name type="scientific">Oryza meyeriana var. granulata</name>
    <dbReference type="NCBI Taxonomy" id="110450"/>
    <lineage>
        <taxon>Eukaryota</taxon>
        <taxon>Viridiplantae</taxon>
        <taxon>Streptophyta</taxon>
        <taxon>Embryophyta</taxon>
        <taxon>Tracheophyta</taxon>
        <taxon>Spermatophyta</taxon>
        <taxon>Magnoliopsida</taxon>
        <taxon>Liliopsida</taxon>
        <taxon>Poales</taxon>
        <taxon>Poaceae</taxon>
        <taxon>BOP clade</taxon>
        <taxon>Oryzoideae</taxon>
        <taxon>Oryzeae</taxon>
        <taxon>Oryzinae</taxon>
        <taxon>Oryza</taxon>
        <taxon>Oryza meyeriana</taxon>
    </lineage>
</organism>
<accession>A0A6G1EQQ9</accession>
<reference evidence="1 2" key="1">
    <citation type="submission" date="2019-11" db="EMBL/GenBank/DDBJ databases">
        <title>Whole genome sequence of Oryza granulata.</title>
        <authorList>
            <person name="Li W."/>
        </authorList>
    </citation>
    <scope>NUCLEOTIDE SEQUENCE [LARGE SCALE GENOMIC DNA]</scope>
    <source>
        <strain evidence="2">cv. Menghai</strain>
        <tissue evidence="1">Leaf</tissue>
    </source>
</reference>
<keyword evidence="2" id="KW-1185">Reference proteome</keyword>
<evidence type="ECO:0000313" key="2">
    <source>
        <dbReference type="Proteomes" id="UP000479710"/>
    </source>
</evidence>
<gene>
    <name evidence="1" type="ORF">E2562_028412</name>
</gene>
<sequence>MVTRPAEVGASGAQVVIIGAEADTTIVTGAVVEIALRVNVDACPEYWLGANAIPSRNGATHAAVLGEAGVLSSTVSGGAKAEPSIVVGVDEPMPAAVVELITITKPVVVVTAVEGASGVLKAAR</sequence>
<protein>
    <submittedName>
        <fullName evidence="1">Uncharacterized protein</fullName>
    </submittedName>
</protein>